<protein>
    <submittedName>
        <fullName evidence="3">DUF2593 domain-containing protein</fullName>
    </submittedName>
</protein>
<feature type="transmembrane region" description="Helical" evidence="1">
    <location>
        <begin position="77"/>
        <end position="96"/>
    </location>
</feature>
<evidence type="ECO:0000313" key="4">
    <source>
        <dbReference type="Proteomes" id="UP000017700"/>
    </source>
</evidence>
<dbReference type="AlphaFoldDB" id="A0A2I5TQN0"/>
<evidence type="ECO:0000313" key="5">
    <source>
        <dbReference type="Proteomes" id="UP000233778"/>
    </source>
</evidence>
<keyword evidence="1" id="KW-0812">Transmembrane</keyword>
<dbReference type="Pfam" id="PF10767">
    <property type="entry name" value="YbjO_DH-like"/>
    <property type="match status" value="1"/>
</dbReference>
<dbReference type="Proteomes" id="UP000233778">
    <property type="component" value="Chromosome"/>
</dbReference>
<name>A0A2I5TQN0_SERS3</name>
<evidence type="ECO:0000256" key="1">
    <source>
        <dbReference type="SAM" id="Phobius"/>
    </source>
</evidence>
<reference evidence="3" key="4">
    <citation type="submission" date="2017-11" db="EMBL/GenBank/DDBJ databases">
        <title>Complete genome sequence of Serratia sp. ATCC 39006.</title>
        <authorList>
            <person name="Hampton H.G."/>
            <person name="Jackson S.A."/>
            <person name="Jauregui R."/>
            <person name="Poulter G.T.M."/>
            <person name="Salmond G.P.C."/>
            <person name="Fineran P.C."/>
        </authorList>
    </citation>
    <scope>NUCLEOTIDE SEQUENCE</scope>
    <source>
        <strain evidence="3">ATCC 39006</strain>
    </source>
</reference>
<dbReference type="RefSeq" id="WP_021015558.1">
    <property type="nucleotide sequence ID" value="NZ_CP025084.1"/>
</dbReference>
<reference evidence="3" key="2">
    <citation type="submission" date="2013-09" db="EMBL/GenBank/DDBJ databases">
        <authorList>
            <person name="Wang G."/>
            <person name="Yang Y."/>
            <person name="Su Y."/>
        </authorList>
    </citation>
    <scope>NUCLEOTIDE SEQUENCE</scope>
    <source>
        <strain evidence="3">ATCC 39006</strain>
    </source>
</reference>
<gene>
    <name evidence="2" type="ORF">CWC46_15945</name>
    <name evidence="3" type="ORF">Ser39006_015950</name>
</gene>
<dbReference type="Proteomes" id="UP000017700">
    <property type="component" value="Chromosome"/>
</dbReference>
<dbReference type="InterPro" id="IPR019703">
    <property type="entry name" value="YbjO_DH-like"/>
</dbReference>
<feature type="transmembrane region" description="Helical" evidence="1">
    <location>
        <begin position="116"/>
        <end position="133"/>
    </location>
</feature>
<dbReference type="KEGG" id="sera:Ser39006_015950"/>
<dbReference type="OrthoDB" id="6546659at2"/>
<dbReference type="EMBL" id="CP025084">
    <property type="protein sequence ID" value="AUH06878.1"/>
    <property type="molecule type" value="Genomic_DNA"/>
</dbReference>
<evidence type="ECO:0000313" key="2">
    <source>
        <dbReference type="EMBL" id="AUH02562.1"/>
    </source>
</evidence>
<proteinExistence type="predicted"/>
<keyword evidence="4" id="KW-1185">Reference proteome</keyword>
<dbReference type="EMBL" id="CP025085">
    <property type="protein sequence ID" value="AUH02562.1"/>
    <property type="molecule type" value="Genomic_DNA"/>
</dbReference>
<keyword evidence="1" id="KW-0472">Membrane</keyword>
<dbReference type="KEGG" id="serq:CWC46_15945"/>
<keyword evidence="1" id="KW-1133">Transmembrane helix</keyword>
<evidence type="ECO:0000313" key="3">
    <source>
        <dbReference type="EMBL" id="AUH06878.1"/>
    </source>
</evidence>
<dbReference type="STRING" id="104623.Ser39006_02292"/>
<accession>A0A2I5TQN0</accession>
<reference evidence="3 4" key="1">
    <citation type="journal article" date="2013" name="Genome Announc.">
        <title>Draft genome sequence of Serratia sp. strain ATCC 39006, a model bacterium for analysis of the biosynthesis and regulation of prodigiosin, a carbapenem, and gas vesicles.</title>
        <authorList>
            <person name="Fineran P.C."/>
            <person name="Iglesias Cans M.C."/>
            <person name="Ramsay J.P."/>
            <person name="Wilf N.M."/>
            <person name="Cossyleon D."/>
            <person name="McNeil M.B."/>
            <person name="Williamson N.R."/>
            <person name="Monson R.E."/>
            <person name="Becher S.A."/>
            <person name="Stanton J.A."/>
            <person name="Brugger K."/>
            <person name="Brown S.D."/>
            <person name="Salmond G.P."/>
        </authorList>
    </citation>
    <scope>NUCLEOTIDE SEQUENCE [LARGE SCALE GENOMIC DNA]</scope>
    <source>
        <strain evidence="3">ATCC 39006</strain>
        <strain evidence="4">ATCC 39006 / SC 11482</strain>
    </source>
</reference>
<organism evidence="3 4">
    <name type="scientific">Serratia sp. (strain ATCC 39006)</name>
    <name type="common">Prodigiosinella confusarubida</name>
    <dbReference type="NCBI Taxonomy" id="104623"/>
    <lineage>
        <taxon>Bacteria</taxon>
        <taxon>Pseudomonadati</taxon>
        <taxon>Pseudomonadota</taxon>
        <taxon>Gammaproteobacteria</taxon>
        <taxon>Enterobacterales</taxon>
        <taxon>Pectobacteriaceae</taxon>
        <taxon>Prodigiosinella</taxon>
    </lineage>
</organism>
<reference evidence="2 5" key="3">
    <citation type="submission" date="2017-11" db="EMBL/GenBank/DDBJ databases">
        <title>Complete genome sequence of Serratia sp. ATCC 39006 LacA.</title>
        <authorList>
            <person name="Hampton H.G."/>
            <person name="Jackson S.A."/>
            <person name="Jauregui R."/>
            <person name="Poulter G.T.M."/>
            <person name="Salmond G.P.C."/>
            <person name="Fineran P.C."/>
        </authorList>
    </citation>
    <scope>NUCLEOTIDE SEQUENCE [LARGE SCALE GENOMIC DNA]</scope>
    <source>
        <strain evidence="2 5">ATCC 39006</strain>
    </source>
</reference>
<feature type="transmembrane region" description="Helical" evidence="1">
    <location>
        <begin position="47"/>
        <end position="70"/>
    </location>
</feature>
<feature type="transmembrane region" description="Helical" evidence="1">
    <location>
        <begin position="7"/>
        <end position="27"/>
    </location>
</feature>
<sequence>MRAPVAVMVAGTAIIATRCVSVFLIVGELGLSGLLGWLKHSAETWDSTLMLLAAVLVICVEIRCGFAVLAGINWGRWCYLACQCLVTLSMAIALLADVLPPIFHFHGDGHAAMLNQLLLQKVPDFLVILLLFIPRRSQRFFLRQK</sequence>